<dbReference type="InterPro" id="IPR016181">
    <property type="entry name" value="Acyl_CoA_acyltransferase"/>
</dbReference>
<keyword evidence="3" id="KW-1185">Reference proteome</keyword>
<evidence type="ECO:0000313" key="3">
    <source>
        <dbReference type="Proteomes" id="UP000464378"/>
    </source>
</evidence>
<dbReference type="AlphaFoldDB" id="A0A6C2YMH2"/>
<reference evidence="2" key="1">
    <citation type="submission" date="2019-04" db="EMBL/GenBank/DDBJ databases">
        <authorList>
            <consortium name="Science for Life Laboratories"/>
        </authorList>
    </citation>
    <scope>NUCLEOTIDE SEQUENCE</scope>
    <source>
        <strain evidence="2">MBLW1</strain>
    </source>
</reference>
<dbReference type="InterPro" id="IPR052777">
    <property type="entry name" value="Acetyltransferase_Enz"/>
</dbReference>
<feature type="domain" description="N-acetyltransferase" evidence="1">
    <location>
        <begin position="2"/>
        <end position="154"/>
    </location>
</feature>
<gene>
    <name evidence="2" type="ORF">GMBLW1_13960</name>
</gene>
<dbReference type="Gene3D" id="3.40.630.30">
    <property type="match status" value="1"/>
</dbReference>
<dbReference type="PANTHER" id="PTHR43305:SF1">
    <property type="entry name" value="FAMILY N-ACETYLTRANSFERASE, PUTATIVE (AFU_ORTHOLOGUE AFUA_2G01380)-RELATED"/>
    <property type="match status" value="1"/>
</dbReference>
<dbReference type="CDD" id="cd04301">
    <property type="entry name" value="NAT_SF"/>
    <property type="match status" value="1"/>
</dbReference>
<protein>
    <recommendedName>
        <fullName evidence="1">N-acetyltransferase domain-containing protein</fullName>
    </recommendedName>
</protein>
<dbReference type="EMBL" id="LR593887">
    <property type="protein sequence ID" value="VTS01781.1"/>
    <property type="molecule type" value="Genomic_DNA"/>
</dbReference>
<dbReference type="Proteomes" id="UP000464378">
    <property type="component" value="Chromosome"/>
</dbReference>
<dbReference type="InterPro" id="IPR000182">
    <property type="entry name" value="GNAT_dom"/>
</dbReference>
<name>A0A6C2YMH2_9BACT</name>
<organism evidence="2">
    <name type="scientific">Tuwongella immobilis</name>
    <dbReference type="NCBI Taxonomy" id="692036"/>
    <lineage>
        <taxon>Bacteria</taxon>
        <taxon>Pseudomonadati</taxon>
        <taxon>Planctomycetota</taxon>
        <taxon>Planctomycetia</taxon>
        <taxon>Gemmatales</taxon>
        <taxon>Gemmataceae</taxon>
        <taxon>Tuwongella</taxon>
    </lineage>
</organism>
<accession>A0A6C2YMH2</accession>
<evidence type="ECO:0000313" key="2">
    <source>
        <dbReference type="EMBL" id="VIP02564.1"/>
    </source>
</evidence>
<evidence type="ECO:0000259" key="1">
    <source>
        <dbReference type="PROSITE" id="PS51186"/>
    </source>
</evidence>
<proteinExistence type="predicted"/>
<dbReference type="PANTHER" id="PTHR43305">
    <property type="entry name" value="FAMILY N-ACETYLTRANSFERASE, PUTATIVE (AFU_ORTHOLOGUE AFUA_2G01380)-RELATED"/>
    <property type="match status" value="1"/>
</dbReference>
<dbReference type="KEGG" id="tim:GMBLW1_13960"/>
<keyword evidence="2" id="KW-0808">Transferase</keyword>
<dbReference type="SUPFAM" id="SSF55729">
    <property type="entry name" value="Acyl-CoA N-acyltransferases (Nat)"/>
    <property type="match status" value="1"/>
</dbReference>
<dbReference type="GO" id="GO:0016747">
    <property type="term" value="F:acyltransferase activity, transferring groups other than amino-acyl groups"/>
    <property type="evidence" value="ECO:0007669"/>
    <property type="project" value="InterPro"/>
</dbReference>
<dbReference type="EMBL" id="LR586016">
    <property type="protein sequence ID" value="VIP02564.1"/>
    <property type="molecule type" value="Genomic_DNA"/>
</dbReference>
<dbReference type="RefSeq" id="WP_162657730.1">
    <property type="nucleotide sequence ID" value="NZ_LR593887.1"/>
</dbReference>
<sequence>MFRIRDAAAVELELVRELLREYAQSLNFSLCFQNFEQELAELPGEYAPPSGGLWLAWADGQPIGCVALRRFDDTDAELKRLYVRPIARGRGCGEQLLQHALRAAQLRGYAQIRLDTTPTMQAAIALYRRLGFREIPAYGLNPIPGALYLAKNLSDRENADSSPTCADFS</sequence>
<dbReference type="Pfam" id="PF00583">
    <property type="entry name" value="Acetyltransf_1"/>
    <property type="match status" value="1"/>
</dbReference>
<dbReference type="PROSITE" id="PS51186">
    <property type="entry name" value="GNAT"/>
    <property type="match status" value="1"/>
</dbReference>
<dbReference type="InParanoid" id="A0A6C2YMH2"/>
<dbReference type="FunCoup" id="A0A6C2YMH2">
    <property type="interactions" value="27"/>
</dbReference>